<evidence type="ECO:0000259" key="3">
    <source>
        <dbReference type="Pfam" id="PF00432"/>
    </source>
</evidence>
<dbReference type="OrthoDB" id="1880081at2"/>
<evidence type="ECO:0000313" key="5">
    <source>
        <dbReference type="EMBL" id="KRQ88012.1"/>
    </source>
</evidence>
<accession>A0A0R3K3T4</accession>
<dbReference type="SUPFAM" id="SSF48239">
    <property type="entry name" value="Terpenoid cyclases/Protein prenyltransferases"/>
    <property type="match status" value="1"/>
</dbReference>
<dbReference type="EMBL" id="LKHP01000001">
    <property type="protein sequence ID" value="KRQ88012.1"/>
    <property type="molecule type" value="Genomic_DNA"/>
</dbReference>
<dbReference type="InterPro" id="IPR001330">
    <property type="entry name" value="Prenyltrans"/>
</dbReference>
<dbReference type="Pfam" id="PF14478">
    <property type="entry name" value="DUF4430"/>
    <property type="match status" value="1"/>
</dbReference>
<name>A0A0R3K3T4_CALMK</name>
<dbReference type="Gene3D" id="1.50.10.20">
    <property type="match status" value="1"/>
</dbReference>
<dbReference type="AlphaFoldDB" id="A0A0R3K3T4"/>
<dbReference type="Pfam" id="PF00432">
    <property type="entry name" value="Prenyltrans"/>
    <property type="match status" value="1"/>
</dbReference>
<dbReference type="CDD" id="cd00688">
    <property type="entry name" value="ISOPREN_C2_like"/>
    <property type="match status" value="1"/>
</dbReference>
<dbReference type="RefSeq" id="WP_057976138.1">
    <property type="nucleotide sequence ID" value="NZ_LKHP01000001.1"/>
</dbReference>
<evidence type="ECO:0000256" key="1">
    <source>
        <dbReference type="ARBA" id="ARBA00022737"/>
    </source>
</evidence>
<sequence length="619" mass="69678">MKILKKNLIAGILTIILFLTFSSSVLAALSNTTKSKMKQSYSGAINYIINKSKTNGLSDWDAVALAMAGYNLNSSNLRIKGKTYLENKQNDILKELSYNWTTSYAKHILTIAASGYDPSNFNGVNLIEILKNSQLENGKFKDKIDDTKELYLNSHIWSIIALETVKENYNKEMAVKFLENNQNKDGGYSWILGNKNSDIDTTAMAVTALTMAGRTKSSVSVAKALNFLKSKIKYLSKESQTAETLAWVVQAAVSAGDDLSRYYIGKRNILEELYLYKDRTGGFKHLKSSNVDSIATNQVLRALISFNYNKNMYKNIRFTKGKFFKAVTKNENTNAVLYSVYNKDLKNVELIIRADGADEATLIINGDKNAYTLKPNNGYFKFYKNLELNSLNYKVFVKNNNNIIKVVLGVFELVEKSYDVTVRIETPEKTIGTYTVKAGNKTVYDFTGKSITTEVKSAYAAVAKVLIENNIPFEVIYYDLGPFIDSVGDFKPDYSNGKWWGTWVNNKSLEVGLSSFEIHQNDEILLYYVTDNKWDIKPLQITIPDEINKGDTVEIKVTAFSDVVSGATVYVGKNTYITNEQGIALVKLDEAGKFEVYAEKIKDGKPEYIRSKKTFIEIK</sequence>
<dbReference type="STRING" id="908809.ABG79_00178"/>
<dbReference type="InterPro" id="IPR008930">
    <property type="entry name" value="Terpenoid_cyclase/PrenylTrfase"/>
</dbReference>
<dbReference type="Proteomes" id="UP000052015">
    <property type="component" value="Unassembled WGS sequence"/>
</dbReference>
<feature type="domain" description="Transcobalamin-like C-terminal" evidence="4">
    <location>
        <begin position="462"/>
        <end position="529"/>
    </location>
</feature>
<dbReference type="InterPro" id="IPR027954">
    <property type="entry name" value="Transcobalamin-like_C"/>
</dbReference>
<evidence type="ECO:0000256" key="2">
    <source>
        <dbReference type="SAM" id="SignalP"/>
    </source>
</evidence>
<organism evidence="5 6">
    <name type="scientific">Caloramator mitchellensis</name>
    <dbReference type="NCBI Taxonomy" id="908809"/>
    <lineage>
        <taxon>Bacteria</taxon>
        <taxon>Bacillati</taxon>
        <taxon>Bacillota</taxon>
        <taxon>Clostridia</taxon>
        <taxon>Eubacteriales</taxon>
        <taxon>Clostridiaceae</taxon>
        <taxon>Caloramator</taxon>
    </lineage>
</organism>
<keyword evidence="2" id="KW-0732">Signal</keyword>
<dbReference type="GO" id="GO:0003824">
    <property type="term" value="F:catalytic activity"/>
    <property type="evidence" value="ECO:0007669"/>
    <property type="project" value="InterPro"/>
</dbReference>
<protein>
    <submittedName>
        <fullName evidence="5">Uncharacterized protein</fullName>
    </submittedName>
</protein>
<keyword evidence="6" id="KW-1185">Reference proteome</keyword>
<keyword evidence="1" id="KW-0677">Repeat</keyword>
<gene>
    <name evidence="5" type="ORF">ABG79_00178</name>
</gene>
<evidence type="ECO:0000259" key="4">
    <source>
        <dbReference type="Pfam" id="PF14478"/>
    </source>
</evidence>
<reference evidence="5 6" key="1">
    <citation type="submission" date="2015-09" db="EMBL/GenBank/DDBJ databases">
        <title>Draft genome sequence of a Caloramator mitchellensis, a moderate thermophile from the Great Artesian Basin of Australia.</title>
        <authorList>
            <person name="Patel B.K."/>
        </authorList>
    </citation>
    <scope>NUCLEOTIDE SEQUENCE [LARGE SCALE GENOMIC DNA]</scope>
    <source>
        <strain evidence="5 6">VF08</strain>
    </source>
</reference>
<feature type="signal peptide" evidence="2">
    <location>
        <begin position="1"/>
        <end position="27"/>
    </location>
</feature>
<dbReference type="Gene3D" id="2.170.130.30">
    <property type="match status" value="1"/>
</dbReference>
<feature type="domain" description="Prenyltransferase alpha-alpha toroid" evidence="3">
    <location>
        <begin position="16"/>
        <end position="244"/>
    </location>
</feature>
<comment type="caution">
    <text evidence="5">The sequence shown here is derived from an EMBL/GenBank/DDBJ whole genome shotgun (WGS) entry which is preliminary data.</text>
</comment>
<proteinExistence type="predicted"/>
<evidence type="ECO:0000313" key="6">
    <source>
        <dbReference type="Proteomes" id="UP000052015"/>
    </source>
</evidence>
<feature type="chain" id="PRO_5006441780" evidence="2">
    <location>
        <begin position="28"/>
        <end position="619"/>
    </location>
</feature>